<proteinExistence type="inferred from homology"/>
<dbReference type="GO" id="GO:0005737">
    <property type="term" value="C:cytoplasm"/>
    <property type="evidence" value="ECO:0007669"/>
    <property type="project" value="TreeGrafter"/>
</dbReference>
<dbReference type="CDD" id="cd02859">
    <property type="entry name" value="E_set_AMPKbeta_like_N"/>
    <property type="match status" value="1"/>
</dbReference>
<comment type="similarity">
    <text evidence="1">Belongs to the CRP1/MDG1 family.</text>
</comment>
<dbReference type="EMBL" id="BQFW01000001">
    <property type="protein sequence ID" value="GJJ68051.1"/>
    <property type="molecule type" value="Genomic_DNA"/>
</dbReference>
<organism evidence="4 5">
    <name type="scientific">Entomortierella parvispora</name>
    <dbReference type="NCBI Taxonomy" id="205924"/>
    <lineage>
        <taxon>Eukaryota</taxon>
        <taxon>Fungi</taxon>
        <taxon>Fungi incertae sedis</taxon>
        <taxon>Mucoromycota</taxon>
        <taxon>Mortierellomycotina</taxon>
        <taxon>Mortierellomycetes</taxon>
        <taxon>Mortierellales</taxon>
        <taxon>Mortierellaceae</taxon>
        <taxon>Entomortierella</taxon>
    </lineage>
</organism>
<dbReference type="GO" id="GO:0005634">
    <property type="term" value="C:nucleus"/>
    <property type="evidence" value="ECO:0007669"/>
    <property type="project" value="TreeGrafter"/>
</dbReference>
<reference evidence="4" key="2">
    <citation type="journal article" date="2022" name="Microbiol. Resour. Announc.">
        <title>Whole-Genome Sequence of Entomortierella parvispora E1425, a Mucoromycotan Fungus Associated with Burkholderiaceae-Related Endosymbiotic Bacteria.</title>
        <authorList>
            <person name="Herlambang A."/>
            <person name="Guo Y."/>
            <person name="Takashima Y."/>
            <person name="Narisawa K."/>
            <person name="Ohta H."/>
            <person name="Nishizawa T."/>
        </authorList>
    </citation>
    <scope>NUCLEOTIDE SEQUENCE</scope>
    <source>
        <strain evidence="4">E1425</strain>
    </source>
</reference>
<evidence type="ECO:0000256" key="2">
    <source>
        <dbReference type="SAM" id="MobiDB-lite"/>
    </source>
</evidence>
<comment type="caution">
    <text evidence="4">The sequence shown here is derived from an EMBL/GenBank/DDBJ whole genome shotgun (WGS) entry which is preliminary data.</text>
</comment>
<sequence>MTKPKTSTTAAAAPATVPVATPLKAVQGGHPGQPLPHVGGGASAKTTTAPPPPAQAPNNAQHKAHHKKPSHAGGTHKPVMGHSVVAPPETHHNYENEHAAAHPAKHLSHAHTKDQNGLADGKTHLMAHTFEWKQGGGVVKVTGTFDNWTGSVVMKKVPGNQGRFESIVDLDRTQKVLFKFIVDGQWKCIDGIETEYDQSGNLNNVLRPI</sequence>
<feature type="compositionally biased region" description="Low complexity" evidence="2">
    <location>
        <begin position="1"/>
        <end position="26"/>
    </location>
</feature>
<name>A0A9P3LRI4_9FUNG</name>
<dbReference type="PANTHER" id="PTHR10343">
    <property type="entry name" value="5'-AMP-ACTIVATED PROTEIN KINASE , BETA SUBUNIT"/>
    <property type="match status" value="1"/>
</dbReference>
<keyword evidence="5" id="KW-1185">Reference proteome</keyword>
<dbReference type="Gene3D" id="2.60.40.10">
    <property type="entry name" value="Immunoglobulins"/>
    <property type="match status" value="1"/>
</dbReference>
<protein>
    <recommendedName>
        <fullName evidence="3">AMP-activated protein kinase glycogen-binding domain-containing protein</fullName>
    </recommendedName>
</protein>
<dbReference type="InterPro" id="IPR013783">
    <property type="entry name" value="Ig-like_fold"/>
</dbReference>
<reference evidence="4" key="1">
    <citation type="submission" date="2021-11" db="EMBL/GenBank/DDBJ databases">
        <authorList>
            <person name="Herlambang A."/>
            <person name="Guo Y."/>
            <person name="Takashima Y."/>
            <person name="Nishizawa T."/>
        </authorList>
    </citation>
    <scope>NUCLEOTIDE SEQUENCE</scope>
    <source>
        <strain evidence="4">E1425</strain>
    </source>
</reference>
<evidence type="ECO:0000313" key="5">
    <source>
        <dbReference type="Proteomes" id="UP000827284"/>
    </source>
</evidence>
<dbReference type="InterPro" id="IPR032640">
    <property type="entry name" value="AMPK1_CBM"/>
</dbReference>
<dbReference type="OrthoDB" id="5873279at2759"/>
<dbReference type="SUPFAM" id="SSF81296">
    <property type="entry name" value="E set domains"/>
    <property type="match status" value="1"/>
</dbReference>
<dbReference type="PANTHER" id="PTHR10343:SF81">
    <property type="entry name" value="CRUCIFORM DNA-RECOGNIZING PROTEIN 1-RELATED"/>
    <property type="match status" value="1"/>
</dbReference>
<dbReference type="Proteomes" id="UP000827284">
    <property type="component" value="Unassembled WGS sequence"/>
</dbReference>
<gene>
    <name evidence="4" type="ORF">EMPS_00397</name>
</gene>
<dbReference type="Pfam" id="PF16561">
    <property type="entry name" value="AMPK1_CBM"/>
    <property type="match status" value="1"/>
</dbReference>
<evidence type="ECO:0000313" key="4">
    <source>
        <dbReference type="EMBL" id="GJJ68051.1"/>
    </source>
</evidence>
<evidence type="ECO:0000259" key="3">
    <source>
        <dbReference type="Pfam" id="PF16561"/>
    </source>
</evidence>
<dbReference type="InterPro" id="IPR050827">
    <property type="entry name" value="CRP1_MDG1_kinase"/>
</dbReference>
<accession>A0A9P3LRI4</accession>
<dbReference type="GO" id="GO:0031588">
    <property type="term" value="C:nucleotide-activated protein kinase complex"/>
    <property type="evidence" value="ECO:0007669"/>
    <property type="project" value="TreeGrafter"/>
</dbReference>
<dbReference type="AlphaFoldDB" id="A0A9P3LRI4"/>
<dbReference type="InterPro" id="IPR014756">
    <property type="entry name" value="Ig_E-set"/>
</dbReference>
<feature type="domain" description="AMP-activated protein kinase glycogen-binding" evidence="3">
    <location>
        <begin position="128"/>
        <end position="206"/>
    </location>
</feature>
<feature type="region of interest" description="Disordered" evidence="2">
    <location>
        <begin position="1"/>
        <end position="81"/>
    </location>
</feature>
<evidence type="ECO:0000256" key="1">
    <source>
        <dbReference type="ARBA" id="ARBA00038216"/>
    </source>
</evidence>
<dbReference type="GO" id="GO:0007165">
    <property type="term" value="P:signal transduction"/>
    <property type="evidence" value="ECO:0007669"/>
    <property type="project" value="TreeGrafter"/>
</dbReference>
<dbReference type="GO" id="GO:0019901">
    <property type="term" value="F:protein kinase binding"/>
    <property type="evidence" value="ECO:0007669"/>
    <property type="project" value="TreeGrafter"/>
</dbReference>